<protein>
    <submittedName>
        <fullName evidence="4">Uncharacterized protein</fullName>
    </submittedName>
</protein>
<evidence type="ECO:0000256" key="2">
    <source>
        <dbReference type="ARBA" id="ARBA00022803"/>
    </source>
</evidence>
<dbReference type="AlphaFoldDB" id="A0A9P6JKR2"/>
<dbReference type="OrthoDB" id="2423701at2759"/>
<dbReference type="Pfam" id="PF13414">
    <property type="entry name" value="TPR_11"/>
    <property type="match status" value="1"/>
</dbReference>
<evidence type="ECO:0000256" key="1">
    <source>
        <dbReference type="ARBA" id="ARBA00022737"/>
    </source>
</evidence>
<name>A0A9P6JKR2_9AGAR</name>
<organism evidence="4 5">
    <name type="scientific">Crepidotus variabilis</name>
    <dbReference type="NCBI Taxonomy" id="179855"/>
    <lineage>
        <taxon>Eukaryota</taxon>
        <taxon>Fungi</taxon>
        <taxon>Dikarya</taxon>
        <taxon>Basidiomycota</taxon>
        <taxon>Agaricomycotina</taxon>
        <taxon>Agaricomycetes</taxon>
        <taxon>Agaricomycetidae</taxon>
        <taxon>Agaricales</taxon>
        <taxon>Agaricineae</taxon>
        <taxon>Crepidotaceae</taxon>
        <taxon>Crepidotus</taxon>
    </lineage>
</organism>
<feature type="repeat" description="TPR" evidence="3">
    <location>
        <begin position="15"/>
        <end position="48"/>
    </location>
</feature>
<reference evidence="4" key="1">
    <citation type="submission" date="2020-11" db="EMBL/GenBank/DDBJ databases">
        <authorList>
            <consortium name="DOE Joint Genome Institute"/>
            <person name="Ahrendt S."/>
            <person name="Riley R."/>
            <person name="Andreopoulos W."/>
            <person name="Labutti K."/>
            <person name="Pangilinan J."/>
            <person name="Ruiz-Duenas F.J."/>
            <person name="Barrasa J.M."/>
            <person name="Sanchez-Garcia M."/>
            <person name="Camarero S."/>
            <person name="Miyauchi S."/>
            <person name="Serrano A."/>
            <person name="Linde D."/>
            <person name="Babiker R."/>
            <person name="Drula E."/>
            <person name="Ayuso-Fernandez I."/>
            <person name="Pacheco R."/>
            <person name="Padilla G."/>
            <person name="Ferreira P."/>
            <person name="Barriuso J."/>
            <person name="Kellner H."/>
            <person name="Castanera R."/>
            <person name="Alfaro M."/>
            <person name="Ramirez L."/>
            <person name="Pisabarro A.G."/>
            <person name="Kuo A."/>
            <person name="Tritt A."/>
            <person name="Lipzen A."/>
            <person name="He G."/>
            <person name="Yan M."/>
            <person name="Ng V."/>
            <person name="Cullen D."/>
            <person name="Martin F."/>
            <person name="Rosso M.-N."/>
            <person name="Henrissat B."/>
            <person name="Hibbett D."/>
            <person name="Martinez A.T."/>
            <person name="Grigoriev I.V."/>
        </authorList>
    </citation>
    <scope>NUCLEOTIDE SEQUENCE</scope>
    <source>
        <strain evidence="4">CBS 506.95</strain>
    </source>
</reference>
<evidence type="ECO:0000256" key="3">
    <source>
        <dbReference type="PROSITE-ProRule" id="PRU00339"/>
    </source>
</evidence>
<gene>
    <name evidence="4" type="ORF">CPB83DRAFT_641482</name>
</gene>
<dbReference type="Gene3D" id="1.25.40.10">
    <property type="entry name" value="Tetratricopeptide repeat domain"/>
    <property type="match status" value="1"/>
</dbReference>
<dbReference type="InterPro" id="IPR011990">
    <property type="entry name" value="TPR-like_helical_dom_sf"/>
</dbReference>
<sequence length="145" mass="16034">MAANIRKLGAGSSRGEILKNEGNSLHQQGKYRAAYAKYSEAIKEDPQSPVYYANRAASSLALKECVLKSTQFPSLADLIHRDKVPGRSFGCEKGLIVLSYLFERFNLPISPKATKLEPKYGKAWGRLGTATIVRRCSVMPRKNEG</sequence>
<dbReference type="PANTHER" id="PTHR45831">
    <property type="entry name" value="LD24721P"/>
    <property type="match status" value="1"/>
</dbReference>
<keyword evidence="5" id="KW-1185">Reference proteome</keyword>
<evidence type="ECO:0000313" key="4">
    <source>
        <dbReference type="EMBL" id="KAF9524090.1"/>
    </source>
</evidence>
<accession>A0A9P6JKR2</accession>
<keyword evidence="1" id="KW-0677">Repeat</keyword>
<proteinExistence type="predicted"/>
<dbReference type="GO" id="GO:0016020">
    <property type="term" value="C:membrane"/>
    <property type="evidence" value="ECO:0007669"/>
    <property type="project" value="TreeGrafter"/>
</dbReference>
<dbReference type="PANTHER" id="PTHR45831:SF5">
    <property type="entry name" value="STI1 DOMAIN-CONTAINING PROTEIN"/>
    <property type="match status" value="1"/>
</dbReference>
<dbReference type="PROSITE" id="PS50005">
    <property type="entry name" value="TPR"/>
    <property type="match status" value="1"/>
</dbReference>
<dbReference type="EMBL" id="MU157905">
    <property type="protein sequence ID" value="KAF9524090.1"/>
    <property type="molecule type" value="Genomic_DNA"/>
</dbReference>
<dbReference type="GO" id="GO:0060090">
    <property type="term" value="F:molecular adaptor activity"/>
    <property type="evidence" value="ECO:0007669"/>
    <property type="project" value="TreeGrafter"/>
</dbReference>
<keyword evidence="2 3" id="KW-0802">TPR repeat</keyword>
<dbReference type="GO" id="GO:0072380">
    <property type="term" value="C:TRC complex"/>
    <property type="evidence" value="ECO:0007669"/>
    <property type="project" value="TreeGrafter"/>
</dbReference>
<dbReference type="InterPro" id="IPR047150">
    <property type="entry name" value="SGT"/>
</dbReference>
<dbReference type="SMART" id="SM00028">
    <property type="entry name" value="TPR"/>
    <property type="match status" value="1"/>
</dbReference>
<dbReference type="SUPFAM" id="SSF48452">
    <property type="entry name" value="TPR-like"/>
    <property type="match status" value="1"/>
</dbReference>
<comment type="caution">
    <text evidence="4">The sequence shown here is derived from an EMBL/GenBank/DDBJ whole genome shotgun (WGS) entry which is preliminary data.</text>
</comment>
<dbReference type="GO" id="GO:0006620">
    <property type="term" value="P:post-translational protein targeting to endoplasmic reticulum membrane"/>
    <property type="evidence" value="ECO:0007669"/>
    <property type="project" value="TreeGrafter"/>
</dbReference>
<dbReference type="Proteomes" id="UP000807306">
    <property type="component" value="Unassembled WGS sequence"/>
</dbReference>
<evidence type="ECO:0000313" key="5">
    <source>
        <dbReference type="Proteomes" id="UP000807306"/>
    </source>
</evidence>
<dbReference type="InterPro" id="IPR019734">
    <property type="entry name" value="TPR_rpt"/>
</dbReference>